<organism evidence="2 3">
    <name type="scientific">Pseudobacteriovorax antillogorgiicola</name>
    <dbReference type="NCBI Taxonomy" id="1513793"/>
    <lineage>
        <taxon>Bacteria</taxon>
        <taxon>Pseudomonadati</taxon>
        <taxon>Bdellovibrionota</taxon>
        <taxon>Oligoflexia</taxon>
        <taxon>Oligoflexales</taxon>
        <taxon>Pseudobacteriovoracaceae</taxon>
        <taxon>Pseudobacteriovorax</taxon>
    </lineage>
</organism>
<protein>
    <submittedName>
        <fullName evidence="2">Uncharacterized protein</fullName>
    </submittedName>
</protein>
<evidence type="ECO:0000313" key="3">
    <source>
        <dbReference type="Proteomes" id="UP000192907"/>
    </source>
</evidence>
<dbReference type="AlphaFoldDB" id="A0A1Y6BXJ2"/>
<feature type="region of interest" description="Disordered" evidence="1">
    <location>
        <begin position="29"/>
        <end position="50"/>
    </location>
</feature>
<accession>A0A1Y6BXJ2</accession>
<evidence type="ECO:0000313" key="2">
    <source>
        <dbReference type="EMBL" id="SMF26163.1"/>
    </source>
</evidence>
<sequence>MNGVLRNHLTAPSNHYNINNLQPIPRSDILGETHCSDEHHPNSGHSNDSPYRLAKAHWLLQNHS</sequence>
<gene>
    <name evidence="2" type="ORF">SAMN06296036_108120</name>
</gene>
<reference evidence="3" key="1">
    <citation type="submission" date="2017-04" db="EMBL/GenBank/DDBJ databases">
        <authorList>
            <person name="Varghese N."/>
            <person name="Submissions S."/>
        </authorList>
    </citation>
    <scope>NUCLEOTIDE SEQUENCE [LARGE SCALE GENOMIC DNA]</scope>
    <source>
        <strain evidence="3">RKEM611</strain>
    </source>
</reference>
<dbReference type="Proteomes" id="UP000192907">
    <property type="component" value="Unassembled WGS sequence"/>
</dbReference>
<feature type="compositionally biased region" description="Basic and acidic residues" evidence="1">
    <location>
        <begin position="29"/>
        <end position="41"/>
    </location>
</feature>
<name>A0A1Y6BXJ2_9BACT</name>
<dbReference type="EMBL" id="FWZT01000008">
    <property type="protein sequence ID" value="SMF26163.1"/>
    <property type="molecule type" value="Genomic_DNA"/>
</dbReference>
<proteinExistence type="predicted"/>
<keyword evidence="3" id="KW-1185">Reference proteome</keyword>
<evidence type="ECO:0000256" key="1">
    <source>
        <dbReference type="SAM" id="MobiDB-lite"/>
    </source>
</evidence>